<feature type="domain" description="N-acetyltransferase" evidence="4">
    <location>
        <begin position="7"/>
        <end position="161"/>
    </location>
</feature>
<dbReference type="AlphaFoldDB" id="A0A0D6PAM9"/>
<dbReference type="Gene3D" id="3.40.630.30">
    <property type="match status" value="1"/>
</dbReference>
<name>A0A0D6PAM9_9PROT</name>
<evidence type="ECO:0000256" key="3">
    <source>
        <dbReference type="ARBA" id="ARBA00023315"/>
    </source>
</evidence>
<keyword evidence="2 5" id="KW-0808">Transferase</keyword>
<evidence type="ECO:0000259" key="4">
    <source>
        <dbReference type="PROSITE" id="PS51186"/>
    </source>
</evidence>
<reference evidence="5 6" key="1">
    <citation type="submission" date="2012-11" db="EMBL/GenBank/DDBJ databases">
        <title>Whole genome sequence of Acidisphaera rubrifaciens HS-AP3.</title>
        <authorList>
            <person name="Azuma Y."/>
            <person name="Higashiura N."/>
            <person name="Hirakawa H."/>
            <person name="Matsushita K."/>
        </authorList>
    </citation>
    <scope>NUCLEOTIDE SEQUENCE [LARGE SCALE GENOMIC DNA]</scope>
    <source>
        <strain evidence="5 6">HS-AP3</strain>
    </source>
</reference>
<dbReference type="SUPFAM" id="SSF55729">
    <property type="entry name" value="Acyl-CoA N-acyltransferases (Nat)"/>
    <property type="match status" value="1"/>
</dbReference>
<dbReference type="PROSITE" id="PS51186">
    <property type="entry name" value="GNAT"/>
    <property type="match status" value="1"/>
</dbReference>
<dbReference type="CDD" id="cd04301">
    <property type="entry name" value="NAT_SF"/>
    <property type="match status" value="1"/>
</dbReference>
<accession>A0A0D6PAM9</accession>
<dbReference type="FunFam" id="3.40.630.30:FF:000064">
    <property type="entry name" value="GNAT family acetyltransferase"/>
    <property type="match status" value="1"/>
</dbReference>
<dbReference type="PANTHER" id="PTHR10545:SF29">
    <property type="entry name" value="GH14572P-RELATED"/>
    <property type="match status" value="1"/>
</dbReference>
<comment type="similarity">
    <text evidence="1">Belongs to the acetyltransferase family.</text>
</comment>
<dbReference type="InterPro" id="IPR000182">
    <property type="entry name" value="GNAT_dom"/>
</dbReference>
<dbReference type="GO" id="GO:0008080">
    <property type="term" value="F:N-acetyltransferase activity"/>
    <property type="evidence" value="ECO:0007669"/>
    <property type="project" value="TreeGrafter"/>
</dbReference>
<protein>
    <submittedName>
        <fullName evidence="5">N-acetyltransferase GCN5</fullName>
    </submittedName>
</protein>
<dbReference type="EMBL" id="BANB01000834">
    <property type="protein sequence ID" value="GAN78421.1"/>
    <property type="molecule type" value="Genomic_DNA"/>
</dbReference>
<gene>
    <name evidence="5" type="ORF">Asru_0836_02</name>
</gene>
<dbReference type="Pfam" id="PF00583">
    <property type="entry name" value="Acetyltransf_1"/>
    <property type="match status" value="1"/>
</dbReference>
<dbReference type="InterPro" id="IPR051016">
    <property type="entry name" value="Diverse_Substrate_AcTransf"/>
</dbReference>
<evidence type="ECO:0000256" key="1">
    <source>
        <dbReference type="ARBA" id="ARBA00008694"/>
    </source>
</evidence>
<proteinExistence type="inferred from homology"/>
<dbReference type="Proteomes" id="UP000032680">
    <property type="component" value="Unassembled WGS sequence"/>
</dbReference>
<sequence length="171" mass="18213">MGAPDIAALRPAQAADMPAVMRLLRGLAAYEHLTVTAREEDLAAALFGAPPRLHAALAEVDGVAVGLAVWFYTYATFAGRPNLYVEDVFVEPAARGRGIGRACFRHMAREAARAGCLRMEWSVLNWNASARRFYAGLGAETVTDWSVLRLTGDALAALADEAPACGEGNHG</sequence>
<comment type="caution">
    <text evidence="5">The sequence shown here is derived from an EMBL/GenBank/DDBJ whole genome shotgun (WGS) entry which is preliminary data.</text>
</comment>
<evidence type="ECO:0000256" key="2">
    <source>
        <dbReference type="ARBA" id="ARBA00022679"/>
    </source>
</evidence>
<dbReference type="InterPro" id="IPR016181">
    <property type="entry name" value="Acyl_CoA_acyltransferase"/>
</dbReference>
<keyword evidence="6" id="KW-1185">Reference proteome</keyword>
<evidence type="ECO:0000313" key="5">
    <source>
        <dbReference type="EMBL" id="GAN78421.1"/>
    </source>
</evidence>
<organism evidence="5 6">
    <name type="scientific">Acidisphaera rubrifaciens HS-AP3</name>
    <dbReference type="NCBI Taxonomy" id="1231350"/>
    <lineage>
        <taxon>Bacteria</taxon>
        <taxon>Pseudomonadati</taxon>
        <taxon>Pseudomonadota</taxon>
        <taxon>Alphaproteobacteria</taxon>
        <taxon>Acetobacterales</taxon>
        <taxon>Acetobacteraceae</taxon>
        <taxon>Acidisphaera</taxon>
    </lineage>
</organism>
<dbReference type="OrthoDB" id="9805924at2"/>
<keyword evidence="3" id="KW-0012">Acyltransferase</keyword>
<evidence type="ECO:0000313" key="6">
    <source>
        <dbReference type="Proteomes" id="UP000032680"/>
    </source>
</evidence>
<dbReference type="RefSeq" id="WP_148360693.1">
    <property type="nucleotide sequence ID" value="NZ_BANB01000834.1"/>
</dbReference>
<dbReference type="PANTHER" id="PTHR10545">
    <property type="entry name" value="DIAMINE N-ACETYLTRANSFERASE"/>
    <property type="match status" value="1"/>
</dbReference>